<evidence type="ECO:0000313" key="2">
    <source>
        <dbReference type="Proteomes" id="UP000037151"/>
    </source>
</evidence>
<reference evidence="2" key="1">
    <citation type="submission" date="2014-07" db="EMBL/GenBank/DDBJ databases">
        <title>Genome sequencing of plant-pathogenic Streptomyces species.</title>
        <authorList>
            <person name="Harrison J."/>
            <person name="Sapp M."/>
            <person name="Thwaites R."/>
            <person name="Studholme D.J."/>
        </authorList>
    </citation>
    <scope>NUCLEOTIDE SEQUENCE [LARGE SCALE GENOMIC DNA]</scope>
    <source>
        <strain evidence="2">NCPPB 4445</strain>
    </source>
</reference>
<dbReference type="RefSeq" id="WP_050375166.1">
    <property type="nucleotide sequence ID" value="NZ_KQ257834.1"/>
</dbReference>
<dbReference type="CDD" id="cd17040">
    <property type="entry name" value="Ubl_MoaD_like"/>
    <property type="match status" value="1"/>
</dbReference>
<dbReference type="Pfam" id="PF02597">
    <property type="entry name" value="ThiS"/>
    <property type="match status" value="1"/>
</dbReference>
<dbReference type="InterPro" id="IPR012675">
    <property type="entry name" value="Beta-grasp_dom_sf"/>
</dbReference>
<dbReference type="SUPFAM" id="SSF54285">
    <property type="entry name" value="MoaD/ThiS"/>
    <property type="match status" value="1"/>
</dbReference>
<name>A0A0L0JIB0_9ACTN</name>
<protein>
    <submittedName>
        <fullName evidence="1">Thiamine biosynthesis protein ThiS</fullName>
    </submittedName>
</protein>
<dbReference type="InterPro" id="IPR003749">
    <property type="entry name" value="ThiS/MoaD-like"/>
</dbReference>
<dbReference type="Proteomes" id="UP000037151">
    <property type="component" value="Unassembled WGS sequence"/>
</dbReference>
<sequence length="87" mass="9627">MDVHFSGLLLRFTDYERTVSVQADTVGDAMEALRLRFPRLGPVLWDDKGGLRQVHRLIVNGEVVPVDAAHPLLDTDRLEFLTAVAGG</sequence>
<dbReference type="EMBL" id="JPPY01000230">
    <property type="protein sequence ID" value="KND25194.1"/>
    <property type="molecule type" value="Genomic_DNA"/>
</dbReference>
<proteinExistence type="predicted"/>
<dbReference type="OrthoDB" id="9103075at2"/>
<comment type="caution">
    <text evidence="1">The sequence shown here is derived from an EMBL/GenBank/DDBJ whole genome shotgun (WGS) entry which is preliminary data.</text>
</comment>
<evidence type="ECO:0000313" key="1">
    <source>
        <dbReference type="EMBL" id="KND25194.1"/>
    </source>
</evidence>
<organism evidence="1 2">
    <name type="scientific">Streptomyces acidiscabies</name>
    <dbReference type="NCBI Taxonomy" id="42234"/>
    <lineage>
        <taxon>Bacteria</taxon>
        <taxon>Bacillati</taxon>
        <taxon>Actinomycetota</taxon>
        <taxon>Actinomycetes</taxon>
        <taxon>Kitasatosporales</taxon>
        <taxon>Streptomycetaceae</taxon>
        <taxon>Streptomyces</taxon>
    </lineage>
</organism>
<accession>A0A0L0JIB0</accession>
<dbReference type="AlphaFoldDB" id="A0A0L0JIB0"/>
<dbReference type="InterPro" id="IPR016155">
    <property type="entry name" value="Mopterin_synth/thiamin_S_b"/>
</dbReference>
<gene>
    <name evidence="1" type="ORF">IQ63_41315</name>
</gene>
<dbReference type="PATRIC" id="fig|42234.21.peg.8487"/>
<dbReference type="Gene3D" id="3.10.20.30">
    <property type="match status" value="1"/>
</dbReference>